<evidence type="ECO:0000256" key="8">
    <source>
        <dbReference type="ARBA" id="ARBA00023163"/>
    </source>
</evidence>
<evidence type="ECO:0000256" key="9">
    <source>
        <dbReference type="ARBA" id="ARBA00023204"/>
    </source>
</evidence>
<gene>
    <name evidence="12" type="ORF">CROE0942_LOCUS8150</name>
</gene>
<accession>A0A7S0JWT2</accession>
<evidence type="ECO:0000256" key="4">
    <source>
        <dbReference type="ARBA" id="ARBA00022763"/>
    </source>
</evidence>
<dbReference type="GO" id="GO:0005675">
    <property type="term" value="C:transcription factor TFIIH holo complex"/>
    <property type="evidence" value="ECO:0007669"/>
    <property type="project" value="UniProtKB-UniRule"/>
</dbReference>
<dbReference type="InterPro" id="IPR004600">
    <property type="entry name" value="TFIIH_Tfb4/GTF2H3"/>
</dbReference>
<dbReference type="Gene3D" id="3.40.50.410">
    <property type="entry name" value="von Willebrand factor, type A domain"/>
    <property type="match status" value="1"/>
</dbReference>
<keyword evidence="8 11" id="KW-0804">Transcription</keyword>
<name>A0A7S0JWT2_CAFRO</name>
<evidence type="ECO:0000256" key="5">
    <source>
        <dbReference type="ARBA" id="ARBA00022771"/>
    </source>
</evidence>
<dbReference type="PANTHER" id="PTHR12831">
    <property type="entry name" value="TRANSCRIPTION INITIATION FACTOR IIH TFIIH , POLYPEPTIDE 3-RELATED"/>
    <property type="match status" value="1"/>
</dbReference>
<keyword evidence="3 11" id="KW-0479">Metal-binding</keyword>
<dbReference type="PANTHER" id="PTHR12831:SF0">
    <property type="entry name" value="GENERAL TRANSCRIPTION FACTOR IIH SUBUNIT 3"/>
    <property type="match status" value="1"/>
</dbReference>
<evidence type="ECO:0000256" key="1">
    <source>
        <dbReference type="ARBA" id="ARBA00004123"/>
    </source>
</evidence>
<evidence type="ECO:0000256" key="6">
    <source>
        <dbReference type="ARBA" id="ARBA00022833"/>
    </source>
</evidence>
<keyword evidence="6 11" id="KW-0862">Zinc</keyword>
<dbReference type="InterPro" id="IPR036465">
    <property type="entry name" value="vWFA_dom_sf"/>
</dbReference>
<keyword evidence="10 11" id="KW-0539">Nucleus</keyword>
<comment type="subcellular location">
    <subcellularLocation>
        <location evidence="1 11">Nucleus</location>
    </subcellularLocation>
</comment>
<dbReference type="GO" id="GO:0006355">
    <property type="term" value="P:regulation of DNA-templated transcription"/>
    <property type="evidence" value="ECO:0007669"/>
    <property type="project" value="InterPro"/>
</dbReference>
<evidence type="ECO:0000256" key="2">
    <source>
        <dbReference type="ARBA" id="ARBA00005273"/>
    </source>
</evidence>
<dbReference type="Pfam" id="PF03850">
    <property type="entry name" value="Tfb4"/>
    <property type="match status" value="1"/>
</dbReference>
<comment type="similarity">
    <text evidence="2 11">Belongs to the TFB4 family.</text>
</comment>
<sequence length="331" mass="33413">MAAAAIAAAPSGGPEGEMLILVLSAEKDAWVSALGALGASGDASGAQRLGLLFQAIAGFAASHVAFSPANRIGVVGFGSGWSEQLLPAPGEALSSAQGAALPHAAVAGFCRRRLGIEVVGAADAGADASSTGSTPGQVEELGEQGAPVAAGAGTSRSGLPSALSRAALVCMRHRREVPGASRRILVVAPGAGTEGAYVPLLNCAFAARDAGVTIDVVTAAPAEETVFLQQVAHETKGAFAPLTRISVKSPLQHLFLCAGPSASARDVLAPPLQKGVDLRASCMLTGERLSLAFVCFVCLSVFRDRHDECPICHTKAPEASAAKRPKLEPKA</sequence>
<dbReference type="AlphaFoldDB" id="A0A7S0JWT2"/>
<organism evidence="12">
    <name type="scientific">Cafeteria roenbergensis</name>
    <name type="common">Marine flagellate</name>
    <dbReference type="NCBI Taxonomy" id="33653"/>
    <lineage>
        <taxon>Eukaryota</taxon>
        <taxon>Sar</taxon>
        <taxon>Stramenopiles</taxon>
        <taxon>Bigyra</taxon>
        <taxon>Opalozoa</taxon>
        <taxon>Bicosoecida</taxon>
        <taxon>Cafeteriaceae</taxon>
        <taxon>Cafeteria</taxon>
    </lineage>
</organism>
<protein>
    <submittedName>
        <fullName evidence="12">Uncharacterized protein</fullName>
    </submittedName>
</protein>
<keyword evidence="9 11" id="KW-0234">DNA repair</keyword>
<reference evidence="12" key="1">
    <citation type="submission" date="2021-01" db="EMBL/GenBank/DDBJ databases">
        <authorList>
            <person name="Corre E."/>
            <person name="Pelletier E."/>
            <person name="Niang G."/>
            <person name="Scheremetjew M."/>
            <person name="Finn R."/>
            <person name="Kale V."/>
            <person name="Holt S."/>
            <person name="Cochrane G."/>
            <person name="Meng A."/>
            <person name="Brown T."/>
            <person name="Cohen L."/>
        </authorList>
    </citation>
    <scope>NUCLEOTIDE SEQUENCE</scope>
    <source>
        <strain evidence="12">E4-10</strain>
    </source>
</reference>
<dbReference type="GO" id="GO:0000439">
    <property type="term" value="C:transcription factor TFIIH core complex"/>
    <property type="evidence" value="ECO:0007669"/>
    <property type="project" value="UniProtKB-UniRule"/>
</dbReference>
<evidence type="ECO:0000256" key="7">
    <source>
        <dbReference type="ARBA" id="ARBA00023015"/>
    </source>
</evidence>
<evidence type="ECO:0000313" key="12">
    <source>
        <dbReference type="EMBL" id="CAD8563773.1"/>
    </source>
</evidence>
<keyword evidence="5 11" id="KW-0863">Zinc-finger</keyword>
<dbReference type="EMBL" id="HBET01011807">
    <property type="protein sequence ID" value="CAD8563773.1"/>
    <property type="molecule type" value="Transcribed_RNA"/>
</dbReference>
<dbReference type="GO" id="GO:0006289">
    <property type="term" value="P:nucleotide-excision repair"/>
    <property type="evidence" value="ECO:0007669"/>
    <property type="project" value="UniProtKB-UniRule"/>
</dbReference>
<keyword evidence="7 11" id="KW-0805">Transcription regulation</keyword>
<evidence type="ECO:0000256" key="10">
    <source>
        <dbReference type="ARBA" id="ARBA00023242"/>
    </source>
</evidence>
<keyword evidence="4 11" id="KW-0227">DNA damage</keyword>
<evidence type="ECO:0000256" key="11">
    <source>
        <dbReference type="RuleBase" id="RU368090"/>
    </source>
</evidence>
<proteinExistence type="inferred from homology"/>
<evidence type="ECO:0000256" key="3">
    <source>
        <dbReference type="ARBA" id="ARBA00022723"/>
    </source>
</evidence>
<dbReference type="GO" id="GO:0008270">
    <property type="term" value="F:zinc ion binding"/>
    <property type="evidence" value="ECO:0007669"/>
    <property type="project" value="UniProtKB-KW"/>
</dbReference>